<protein>
    <submittedName>
        <fullName evidence="2">Uncharacterized protein</fullName>
    </submittedName>
</protein>
<evidence type="ECO:0000313" key="3">
    <source>
        <dbReference type="Proteomes" id="UP000022910"/>
    </source>
</evidence>
<name>A0A015LL59_RHIIW</name>
<evidence type="ECO:0000256" key="1">
    <source>
        <dbReference type="SAM" id="MobiDB-lite"/>
    </source>
</evidence>
<comment type="caution">
    <text evidence="2">The sequence shown here is derived from an EMBL/GenBank/DDBJ whole genome shotgun (WGS) entry which is preliminary data.</text>
</comment>
<organism evidence="2 3">
    <name type="scientific">Rhizophagus irregularis (strain DAOM 197198w)</name>
    <name type="common">Glomus intraradices</name>
    <dbReference type="NCBI Taxonomy" id="1432141"/>
    <lineage>
        <taxon>Eukaryota</taxon>
        <taxon>Fungi</taxon>
        <taxon>Fungi incertae sedis</taxon>
        <taxon>Mucoromycota</taxon>
        <taxon>Glomeromycotina</taxon>
        <taxon>Glomeromycetes</taxon>
        <taxon>Glomerales</taxon>
        <taxon>Glomeraceae</taxon>
        <taxon>Rhizophagus</taxon>
    </lineage>
</organism>
<sequence>MSIDKRRTPNGAAIDFVSEFQDTFFETISQHLGTFIQDGFLKDLYEKKPTKPVDKAQMLIDRFGESANPQKFIEQARSLNIQPTTLSLIFSIALSAASRSWDNFTTHFYMEFGNMGDEVEPDFFDESDDERNEAELGSRLSELYSQTPNPVLEMPPTLPDVEMTSVDQPVTPKTSRKKDKQKVRVTGDKQVKNQSTTAKPDAKTSAKNSKKEKKSSDTEVT</sequence>
<gene>
    <name evidence="2" type="ORF">RirG_060400</name>
</gene>
<reference evidence="2 3" key="1">
    <citation type="submission" date="2014-02" db="EMBL/GenBank/DDBJ databases">
        <title>Single nucleus genome sequencing reveals high similarity among nuclei of an endomycorrhizal fungus.</title>
        <authorList>
            <person name="Lin K."/>
            <person name="Geurts R."/>
            <person name="Zhang Z."/>
            <person name="Limpens E."/>
            <person name="Saunders D.G."/>
            <person name="Mu D."/>
            <person name="Pang E."/>
            <person name="Cao H."/>
            <person name="Cha H."/>
            <person name="Lin T."/>
            <person name="Zhou Q."/>
            <person name="Shang Y."/>
            <person name="Li Y."/>
            <person name="Ivanov S."/>
            <person name="Sharma T."/>
            <person name="Velzen R.V."/>
            <person name="Ruijter N.D."/>
            <person name="Aanen D.K."/>
            <person name="Win J."/>
            <person name="Kamoun S."/>
            <person name="Bisseling T."/>
            <person name="Huang S."/>
        </authorList>
    </citation>
    <scope>NUCLEOTIDE SEQUENCE [LARGE SCALE GENOMIC DNA]</scope>
    <source>
        <strain evidence="3">DAOM197198w</strain>
    </source>
</reference>
<evidence type="ECO:0000313" key="2">
    <source>
        <dbReference type="EMBL" id="EXX73431.1"/>
    </source>
</evidence>
<dbReference type="EMBL" id="JEMT01014686">
    <property type="protein sequence ID" value="EXX73431.1"/>
    <property type="molecule type" value="Genomic_DNA"/>
</dbReference>
<dbReference type="Proteomes" id="UP000022910">
    <property type="component" value="Unassembled WGS sequence"/>
</dbReference>
<feature type="region of interest" description="Disordered" evidence="1">
    <location>
        <begin position="144"/>
        <end position="221"/>
    </location>
</feature>
<proteinExistence type="predicted"/>
<keyword evidence="3" id="KW-1185">Reference proteome</keyword>
<accession>A0A015LL59</accession>
<feature type="compositionally biased region" description="Basic residues" evidence="1">
    <location>
        <begin position="174"/>
        <end position="183"/>
    </location>
</feature>
<dbReference type="AlphaFoldDB" id="A0A015LL59"/>
<dbReference type="HOGENOM" id="CLU_099950_0_0_1"/>